<sequence length="995" mass="111180">MGDGGGRRVGGGRLWRRAWEMEKEEGLGVVGYGGRVWVMEEEEGLGVIGYGGRVWVMEVEEGLGVVGYRGWVWVMEEEEGLGLVGYGGRVWVMEEEEGLGVVGYDGRVWVMEEEEGLGLVDYGGRVWVMEEEKGLEAVGYGGRVWVKEEEEGLGVVGYVGRVWVMEEEEGLEVVGYGDRVWEMEEEGGLGVVGYGGRVWVMEEEEGLGVIGYSGRVWVMEEEEGFEVVGYGGWVWAMEEEEGLGWSAMVDGCRRWRRKKGWRWSAMRESKEGEGTSAAGEAGGSEDGLKRVVATLTRTLNKNQGYLADAKKKLTFDGANIAKFLIDYENLAALLKWTEEEKMEHLGQHVSLSLGRDIMAIVASSGSWKETRNEMMRKYLKAEKMATESELAAVQRKNYVTYNDFLRAFTLVALRIPGVTDRIMSKYFLRQFFEFDKDKILSAYQQTSKFEYTRDVDFSTVTDLAEKTVVTETLALLKEGEVIDLTGKTGDKVKKGIKSLHERVHGVDSKMDRTEKALLVMQAQVSRPALPPQEVVVPAAVANRGFGRRDPTNEQCKYCTMIGHFVRACPRLNHDIERQRCSRSLKGEILGPRGERVNWNLPGGMRRAVILRNNLEIAAVEAEPIPEIVWDQPRGRGPQANFILEDNGQDRVNIITRRTGAEKKLIQDTVMEELAGNSTGQQETEVGKKEKVYEKPREDETVDKATAAKKKFRYQIPIPTSSEIDCTLSKLLGTMVSLSFQTMLQASPRLLKGLRQLLTRKRVEVEEAPEPQEQDTKEVEAPQGVSNLQSIPGGLGDLEKAFADIRLSLPDHEGGEVMRAPPGTKLSFHALLTYLFERRFILRIDPTNVAGALKNYKPIDPTVGRWIGFIWRFDYKVERIAGLRNMADGLSRVCITPEGVEDAEPIDAFLEYEGGTLVVDNEMADPATTTGQLLIETLENGAPAVVAELREGIVTTVRRKEEKDSWGSEVGTREKLMATIVEGGRDAVTTLAEAWA</sequence>
<dbReference type="EMBL" id="BFEA01000183">
    <property type="protein sequence ID" value="GBG73452.1"/>
    <property type="molecule type" value="Genomic_DNA"/>
</dbReference>
<protein>
    <submittedName>
        <fullName evidence="2">Uncharacterized protein</fullName>
    </submittedName>
</protein>
<dbReference type="Gramene" id="GBG73452">
    <property type="protein sequence ID" value="GBG73452"/>
    <property type="gene ID" value="CBR_g16167"/>
</dbReference>
<accession>A0A388KTW7</accession>
<keyword evidence="3" id="KW-1185">Reference proteome</keyword>
<evidence type="ECO:0000256" key="1">
    <source>
        <dbReference type="SAM" id="MobiDB-lite"/>
    </source>
</evidence>
<evidence type="ECO:0000313" key="2">
    <source>
        <dbReference type="EMBL" id="GBG73452.1"/>
    </source>
</evidence>
<organism evidence="2 3">
    <name type="scientific">Chara braunii</name>
    <name type="common">Braun's stonewort</name>
    <dbReference type="NCBI Taxonomy" id="69332"/>
    <lineage>
        <taxon>Eukaryota</taxon>
        <taxon>Viridiplantae</taxon>
        <taxon>Streptophyta</taxon>
        <taxon>Charophyceae</taxon>
        <taxon>Charales</taxon>
        <taxon>Characeae</taxon>
        <taxon>Chara</taxon>
    </lineage>
</organism>
<dbReference type="SUPFAM" id="SSF57756">
    <property type="entry name" value="Retrovirus zinc finger-like domains"/>
    <property type="match status" value="1"/>
</dbReference>
<reference evidence="2 3" key="1">
    <citation type="journal article" date="2018" name="Cell">
        <title>The Chara Genome: Secondary Complexity and Implications for Plant Terrestrialization.</title>
        <authorList>
            <person name="Nishiyama T."/>
            <person name="Sakayama H."/>
            <person name="Vries J.D."/>
            <person name="Buschmann H."/>
            <person name="Saint-Marcoux D."/>
            <person name="Ullrich K.K."/>
            <person name="Haas F.B."/>
            <person name="Vanderstraeten L."/>
            <person name="Becker D."/>
            <person name="Lang D."/>
            <person name="Vosolsobe S."/>
            <person name="Rombauts S."/>
            <person name="Wilhelmsson P.K.I."/>
            <person name="Janitza P."/>
            <person name="Kern R."/>
            <person name="Heyl A."/>
            <person name="Rumpler F."/>
            <person name="Villalobos L.I.A.C."/>
            <person name="Clay J.M."/>
            <person name="Skokan R."/>
            <person name="Toyoda A."/>
            <person name="Suzuki Y."/>
            <person name="Kagoshima H."/>
            <person name="Schijlen E."/>
            <person name="Tajeshwar N."/>
            <person name="Catarino B."/>
            <person name="Hetherington A.J."/>
            <person name="Saltykova A."/>
            <person name="Bonnot C."/>
            <person name="Breuninger H."/>
            <person name="Symeonidi A."/>
            <person name="Radhakrishnan G.V."/>
            <person name="Van Nieuwerburgh F."/>
            <person name="Deforce D."/>
            <person name="Chang C."/>
            <person name="Karol K.G."/>
            <person name="Hedrich R."/>
            <person name="Ulvskov P."/>
            <person name="Glockner G."/>
            <person name="Delwiche C.F."/>
            <person name="Petrasek J."/>
            <person name="Van de Peer Y."/>
            <person name="Friml J."/>
            <person name="Beilby M."/>
            <person name="Dolan L."/>
            <person name="Kohara Y."/>
            <person name="Sugano S."/>
            <person name="Fujiyama A."/>
            <person name="Delaux P.-M."/>
            <person name="Quint M."/>
            <person name="TheiBen G."/>
            <person name="Hagemann M."/>
            <person name="Harholt J."/>
            <person name="Dunand C."/>
            <person name="Zachgo S."/>
            <person name="Langdale J."/>
            <person name="Maumus F."/>
            <person name="Straeten D.V.D."/>
            <person name="Gould S.B."/>
            <person name="Rensing S.A."/>
        </authorList>
    </citation>
    <scope>NUCLEOTIDE SEQUENCE [LARGE SCALE GENOMIC DNA]</scope>
    <source>
        <strain evidence="2 3">S276</strain>
    </source>
</reference>
<feature type="region of interest" description="Disordered" evidence="1">
    <location>
        <begin position="677"/>
        <end position="698"/>
    </location>
</feature>
<gene>
    <name evidence="2" type="ORF">CBR_g16167</name>
</gene>
<dbReference type="AlphaFoldDB" id="A0A388KTW7"/>
<dbReference type="GO" id="GO:0003676">
    <property type="term" value="F:nucleic acid binding"/>
    <property type="evidence" value="ECO:0007669"/>
    <property type="project" value="InterPro"/>
</dbReference>
<dbReference type="InterPro" id="IPR036875">
    <property type="entry name" value="Znf_CCHC_sf"/>
</dbReference>
<proteinExistence type="predicted"/>
<dbReference type="GO" id="GO:0008270">
    <property type="term" value="F:zinc ion binding"/>
    <property type="evidence" value="ECO:0007669"/>
    <property type="project" value="InterPro"/>
</dbReference>
<feature type="compositionally biased region" description="Basic and acidic residues" evidence="1">
    <location>
        <begin position="684"/>
        <end position="698"/>
    </location>
</feature>
<dbReference type="OrthoDB" id="3186349at2759"/>
<name>A0A388KTW7_CHABU</name>
<evidence type="ECO:0000313" key="3">
    <source>
        <dbReference type="Proteomes" id="UP000265515"/>
    </source>
</evidence>
<dbReference type="Proteomes" id="UP000265515">
    <property type="component" value="Unassembled WGS sequence"/>
</dbReference>
<comment type="caution">
    <text evidence="2">The sequence shown here is derived from an EMBL/GenBank/DDBJ whole genome shotgun (WGS) entry which is preliminary data.</text>
</comment>